<feature type="domain" description="ABC transporter" evidence="7">
    <location>
        <begin position="7"/>
        <end position="243"/>
    </location>
</feature>
<proteinExistence type="predicted"/>
<dbReference type="SUPFAM" id="SSF55785">
    <property type="entry name" value="PYP-like sensor domain (PAS domain)"/>
    <property type="match status" value="1"/>
</dbReference>
<protein>
    <recommendedName>
        <fullName evidence="2">histidine kinase</fullName>
        <ecNumber evidence="2">2.7.13.3</ecNumber>
    </recommendedName>
</protein>
<dbReference type="InterPro" id="IPR005467">
    <property type="entry name" value="His_kinase_dom"/>
</dbReference>
<dbReference type="Gene3D" id="3.30.450.20">
    <property type="entry name" value="PAS domain"/>
    <property type="match status" value="1"/>
</dbReference>
<dbReference type="InterPro" id="IPR036097">
    <property type="entry name" value="HisK_dim/P_sf"/>
</dbReference>
<accession>A0A1Y1RUY2</accession>
<dbReference type="SUPFAM" id="SSF55874">
    <property type="entry name" value="ATPase domain of HSP90 chaperone/DNA topoisomerase II/histidine kinase"/>
    <property type="match status" value="1"/>
</dbReference>
<dbReference type="AlphaFoldDB" id="A0A1Y1RUY2"/>
<evidence type="ECO:0000256" key="1">
    <source>
        <dbReference type="ARBA" id="ARBA00000085"/>
    </source>
</evidence>
<dbReference type="InterPro" id="IPR004358">
    <property type="entry name" value="Sig_transdc_His_kin-like_C"/>
</dbReference>
<dbReference type="Gene3D" id="3.40.50.300">
    <property type="entry name" value="P-loop containing nucleotide triphosphate hydrolases"/>
    <property type="match status" value="1"/>
</dbReference>
<dbReference type="InterPro" id="IPR003594">
    <property type="entry name" value="HATPase_dom"/>
</dbReference>
<dbReference type="Pfam" id="PF00005">
    <property type="entry name" value="ABC_tran"/>
    <property type="match status" value="1"/>
</dbReference>
<dbReference type="Gene3D" id="1.10.287.130">
    <property type="match status" value="1"/>
</dbReference>
<dbReference type="InterPro" id="IPR003661">
    <property type="entry name" value="HisK_dim/P_dom"/>
</dbReference>
<dbReference type="InterPro" id="IPR050107">
    <property type="entry name" value="ABC_carbohydrate_import_ATPase"/>
</dbReference>
<dbReference type="EMBL" id="MWQY01000018">
    <property type="protein sequence ID" value="ORC32950.1"/>
    <property type="molecule type" value="Genomic_DNA"/>
</dbReference>
<evidence type="ECO:0000256" key="5">
    <source>
        <dbReference type="ARBA" id="ARBA00022840"/>
    </source>
</evidence>
<dbReference type="InterPro" id="IPR036890">
    <property type="entry name" value="HATPase_C_sf"/>
</dbReference>
<evidence type="ECO:0000256" key="3">
    <source>
        <dbReference type="ARBA" id="ARBA00022553"/>
    </source>
</evidence>
<dbReference type="GO" id="GO:0005524">
    <property type="term" value="F:ATP binding"/>
    <property type="evidence" value="ECO:0007669"/>
    <property type="project" value="UniProtKB-KW"/>
</dbReference>
<dbReference type="Gene3D" id="3.30.565.10">
    <property type="entry name" value="Histidine kinase-like ATPase, C-terminal domain"/>
    <property type="match status" value="1"/>
</dbReference>
<dbReference type="SUPFAM" id="SSF52540">
    <property type="entry name" value="P-loop containing nucleoside triphosphate hydrolases"/>
    <property type="match status" value="1"/>
</dbReference>
<evidence type="ECO:0000259" key="7">
    <source>
        <dbReference type="PROSITE" id="PS50893"/>
    </source>
</evidence>
<dbReference type="SUPFAM" id="SSF47384">
    <property type="entry name" value="Homodimeric domain of signal transducing histidine kinase"/>
    <property type="match status" value="1"/>
</dbReference>
<dbReference type="GO" id="GO:0016887">
    <property type="term" value="F:ATP hydrolysis activity"/>
    <property type="evidence" value="ECO:0007669"/>
    <property type="project" value="InterPro"/>
</dbReference>
<dbReference type="Pfam" id="PF08448">
    <property type="entry name" value="PAS_4"/>
    <property type="match status" value="1"/>
</dbReference>
<keyword evidence="3" id="KW-0597">Phosphoprotein</keyword>
<sequence>MPEVPLIELKNINLDYGDIPALRDINLSLLPGEVHGIVGEHGAGKSSLGKVISGVIRPQSGTLLYKGKHYGNTSLKEVMKLGIQMVYQHTPLIEDFTVIKNLYFAHQPSAFFRRRQLNTIAEEVDTIKKKYGISIDTSARVQDLNLSDKAVVDIIKHVISRPSLLILDEALEKIETKNLGPVIELLHALKDNGMSILFITHRIDDLFEFADRVSIIRNGTVLLSEYVYNIDKINLIRMTYTQINKKKYPGVYSQEFYRLLKYNEAILRKLPINLIVIDTKEHVRLVNEYCKEYFGIDDNANIELTLDQIIDRGSESFRSSMQSALKKRKEEVFYHLPLRIGNREIVTNLRVLPIFDKTSFIGSIIIIEDITEYDKLQKQYVLSEKLASVGLLSAGVAHEINNPLEIMLNQLNYIKLSFQNQELISLIDDVKEEVTFIAKIVRNLLSFTDNRKVEEDNIEINHLINEVIRFVRFSAKKRSVQISVHNARDPLYIKANADEIRQVFLNLLKNSFEAMPGGGKINIKIQFTEINDKHYIEVRHCDTGHGIQTENPDDIFLPFFSTKESNGLNNGLGLSVSYGIVSKYNGIIQAENDPNGGCIFVIRLPLQQPDAKE</sequence>
<evidence type="ECO:0000256" key="4">
    <source>
        <dbReference type="ARBA" id="ARBA00022741"/>
    </source>
</evidence>
<reference evidence="8 9" key="1">
    <citation type="submission" date="2017-03" db="EMBL/GenBank/DDBJ databases">
        <title>Draft Genome sequence of Marispirochaeta sp. strain JC444.</title>
        <authorList>
            <person name="Shivani Y."/>
            <person name="Subhash Y."/>
            <person name="Sasikala C."/>
            <person name="Ramana C."/>
        </authorList>
    </citation>
    <scope>NUCLEOTIDE SEQUENCE [LARGE SCALE GENOMIC DNA]</scope>
    <source>
        <strain evidence="8 9">JC444</strain>
    </source>
</reference>
<dbReference type="Pfam" id="PF02518">
    <property type="entry name" value="HATPase_c"/>
    <property type="match status" value="1"/>
</dbReference>
<organism evidence="8 9">
    <name type="scientific">Marispirochaeta aestuarii</name>
    <dbReference type="NCBI Taxonomy" id="1963862"/>
    <lineage>
        <taxon>Bacteria</taxon>
        <taxon>Pseudomonadati</taxon>
        <taxon>Spirochaetota</taxon>
        <taxon>Spirochaetia</taxon>
        <taxon>Spirochaetales</taxon>
        <taxon>Spirochaetaceae</taxon>
        <taxon>Marispirochaeta</taxon>
    </lineage>
</organism>
<dbReference type="EC" id="2.7.13.3" evidence="2"/>
<dbReference type="OrthoDB" id="366208at2"/>
<dbReference type="InterPro" id="IPR027417">
    <property type="entry name" value="P-loop_NTPase"/>
</dbReference>
<dbReference type="PRINTS" id="PR00344">
    <property type="entry name" value="BCTRLSENSOR"/>
</dbReference>
<dbReference type="InterPro" id="IPR003439">
    <property type="entry name" value="ABC_transporter-like_ATP-bd"/>
</dbReference>
<keyword evidence="5" id="KW-0067">ATP-binding</keyword>
<feature type="domain" description="Histidine kinase" evidence="6">
    <location>
        <begin position="395"/>
        <end position="608"/>
    </location>
</feature>
<dbReference type="GO" id="GO:0000155">
    <property type="term" value="F:phosphorelay sensor kinase activity"/>
    <property type="evidence" value="ECO:0007669"/>
    <property type="project" value="InterPro"/>
</dbReference>
<dbReference type="CDD" id="cd00082">
    <property type="entry name" value="HisKA"/>
    <property type="match status" value="1"/>
</dbReference>
<dbReference type="InterPro" id="IPR035965">
    <property type="entry name" value="PAS-like_dom_sf"/>
</dbReference>
<comment type="catalytic activity">
    <reaction evidence="1">
        <text>ATP + protein L-histidine = ADP + protein N-phospho-L-histidine.</text>
        <dbReference type="EC" id="2.7.13.3"/>
    </reaction>
</comment>
<keyword evidence="4" id="KW-0547">Nucleotide-binding</keyword>
<dbReference type="PANTHER" id="PTHR43790">
    <property type="entry name" value="CARBOHYDRATE TRANSPORT ATP-BINDING PROTEIN MG119-RELATED"/>
    <property type="match status" value="1"/>
</dbReference>
<name>A0A1Y1RUY2_9SPIO</name>
<dbReference type="PROSITE" id="PS50109">
    <property type="entry name" value="HIS_KIN"/>
    <property type="match status" value="1"/>
</dbReference>
<comment type="caution">
    <text evidence="8">The sequence shown here is derived from an EMBL/GenBank/DDBJ whole genome shotgun (WGS) entry which is preliminary data.</text>
</comment>
<dbReference type="PROSITE" id="PS50893">
    <property type="entry name" value="ABC_TRANSPORTER_2"/>
    <property type="match status" value="1"/>
</dbReference>
<evidence type="ECO:0000313" key="9">
    <source>
        <dbReference type="Proteomes" id="UP000192343"/>
    </source>
</evidence>
<evidence type="ECO:0000313" key="8">
    <source>
        <dbReference type="EMBL" id="ORC32950.1"/>
    </source>
</evidence>
<dbReference type="STRING" id="1963862.B4O97_14960"/>
<gene>
    <name evidence="8" type="ORF">B4O97_14960</name>
</gene>
<dbReference type="InterPro" id="IPR000014">
    <property type="entry name" value="PAS"/>
</dbReference>
<dbReference type="NCBIfam" id="TIGR00229">
    <property type="entry name" value="sensory_box"/>
    <property type="match status" value="1"/>
</dbReference>
<evidence type="ECO:0000256" key="2">
    <source>
        <dbReference type="ARBA" id="ARBA00012438"/>
    </source>
</evidence>
<dbReference type="Proteomes" id="UP000192343">
    <property type="component" value="Unassembled WGS sequence"/>
</dbReference>
<keyword evidence="9" id="KW-1185">Reference proteome</keyword>
<dbReference type="PANTHER" id="PTHR43790:SF2">
    <property type="entry name" value="AUTOINDUCER 2 IMPORT ATP-BINDING PROTEIN LSRA"/>
    <property type="match status" value="1"/>
</dbReference>
<dbReference type="InterPro" id="IPR013656">
    <property type="entry name" value="PAS_4"/>
</dbReference>
<evidence type="ECO:0000259" key="6">
    <source>
        <dbReference type="PROSITE" id="PS50109"/>
    </source>
</evidence>
<dbReference type="SMART" id="SM00387">
    <property type="entry name" value="HATPase_c"/>
    <property type="match status" value="1"/>
</dbReference>
<dbReference type="RefSeq" id="WP_083052034.1">
    <property type="nucleotide sequence ID" value="NZ_MWQY01000018.1"/>
</dbReference>